<name>A0A183AGN4_9TREM</name>
<dbReference type="PRINTS" id="PR00633">
    <property type="entry name" value="RCCNDNSATION"/>
</dbReference>
<proteinExistence type="predicted"/>
<dbReference type="InterPro" id="IPR009091">
    <property type="entry name" value="RCC1/BLIP-II"/>
</dbReference>
<accession>A0A183AGN4</accession>
<dbReference type="InterPro" id="IPR053035">
    <property type="entry name" value="Mitochondrial_GEF_domain"/>
</dbReference>
<reference evidence="2 3" key="2">
    <citation type="submission" date="2018-11" db="EMBL/GenBank/DDBJ databases">
        <authorList>
            <consortium name="Pathogen Informatics"/>
        </authorList>
    </citation>
    <scope>NUCLEOTIDE SEQUENCE [LARGE SCALE GENOMIC DNA]</scope>
    <source>
        <strain evidence="2 3">Egypt</strain>
    </source>
</reference>
<dbReference type="Pfam" id="PF13540">
    <property type="entry name" value="RCC1_2"/>
    <property type="match status" value="2"/>
</dbReference>
<dbReference type="EMBL" id="UZAN01043058">
    <property type="protein sequence ID" value="VDP77453.1"/>
    <property type="molecule type" value="Genomic_DNA"/>
</dbReference>
<protein>
    <submittedName>
        <fullName evidence="4">RCC1-like G exchanging factor-like protein</fullName>
    </submittedName>
</protein>
<dbReference type="SUPFAM" id="SSF50985">
    <property type="entry name" value="RCC1/BLIP-II"/>
    <property type="match status" value="1"/>
</dbReference>
<dbReference type="Gene3D" id="2.130.10.30">
    <property type="entry name" value="Regulator of chromosome condensation 1/beta-lactamase-inhibitor protein II"/>
    <property type="match status" value="2"/>
</dbReference>
<dbReference type="GO" id="GO:0005085">
    <property type="term" value="F:guanyl-nucleotide exchange factor activity"/>
    <property type="evidence" value="ECO:0007669"/>
    <property type="project" value="TreeGrafter"/>
</dbReference>
<dbReference type="GO" id="GO:0019843">
    <property type="term" value="F:rRNA binding"/>
    <property type="evidence" value="ECO:0007669"/>
    <property type="project" value="TreeGrafter"/>
</dbReference>
<dbReference type="InterPro" id="IPR000408">
    <property type="entry name" value="Reg_chr_condens"/>
</dbReference>
<feature type="repeat" description="RCC1" evidence="1">
    <location>
        <begin position="192"/>
        <end position="242"/>
    </location>
</feature>
<evidence type="ECO:0000256" key="1">
    <source>
        <dbReference type="PROSITE-ProRule" id="PRU00235"/>
    </source>
</evidence>
<feature type="repeat" description="RCC1" evidence="1">
    <location>
        <begin position="318"/>
        <end position="374"/>
    </location>
</feature>
<feature type="repeat" description="RCC1" evidence="1">
    <location>
        <begin position="139"/>
        <end position="191"/>
    </location>
</feature>
<dbReference type="OrthoDB" id="70707at2759"/>
<reference evidence="4" key="1">
    <citation type="submission" date="2016-06" db="UniProtKB">
        <authorList>
            <consortium name="WormBaseParasite"/>
        </authorList>
    </citation>
    <scope>IDENTIFICATION</scope>
</reference>
<gene>
    <name evidence="2" type="ORF">ECPE_LOCUS6119</name>
</gene>
<dbReference type="PANTHER" id="PTHR46337">
    <property type="entry name" value="RCC1-LIKE G EXCHANGING FACTOR-LIKE PROTEIN"/>
    <property type="match status" value="1"/>
</dbReference>
<dbReference type="PANTHER" id="PTHR46337:SF1">
    <property type="entry name" value="RCC1-LIKE G EXCHANGING FACTOR-LIKE PROTEIN"/>
    <property type="match status" value="1"/>
</dbReference>
<evidence type="ECO:0000313" key="4">
    <source>
        <dbReference type="WBParaSite" id="ECPE_0000613201-mRNA-1"/>
    </source>
</evidence>
<dbReference type="WBParaSite" id="ECPE_0000613201-mRNA-1">
    <property type="protein sequence ID" value="ECPE_0000613201-mRNA-1"/>
    <property type="gene ID" value="ECPE_0000613201"/>
</dbReference>
<keyword evidence="3" id="KW-1185">Reference proteome</keyword>
<dbReference type="PROSITE" id="PS00626">
    <property type="entry name" value="RCC1_2"/>
    <property type="match status" value="2"/>
</dbReference>
<dbReference type="GO" id="GO:0070131">
    <property type="term" value="P:positive regulation of mitochondrial translation"/>
    <property type="evidence" value="ECO:0007669"/>
    <property type="project" value="TreeGrafter"/>
</dbReference>
<evidence type="ECO:0000313" key="2">
    <source>
        <dbReference type="EMBL" id="VDP77453.1"/>
    </source>
</evidence>
<evidence type="ECO:0000313" key="3">
    <source>
        <dbReference type="Proteomes" id="UP000272942"/>
    </source>
</evidence>
<dbReference type="AlphaFoldDB" id="A0A183AGN4"/>
<feature type="repeat" description="RCC1" evidence="1">
    <location>
        <begin position="260"/>
        <end position="317"/>
    </location>
</feature>
<organism evidence="4">
    <name type="scientific">Echinostoma caproni</name>
    <dbReference type="NCBI Taxonomy" id="27848"/>
    <lineage>
        <taxon>Eukaryota</taxon>
        <taxon>Metazoa</taxon>
        <taxon>Spiralia</taxon>
        <taxon>Lophotrochozoa</taxon>
        <taxon>Platyhelminthes</taxon>
        <taxon>Trematoda</taxon>
        <taxon>Digenea</taxon>
        <taxon>Plagiorchiida</taxon>
        <taxon>Echinostomata</taxon>
        <taxon>Echinostomatoidea</taxon>
        <taxon>Echinostomatidae</taxon>
        <taxon>Echinostoma</taxon>
    </lineage>
</organism>
<dbReference type="Proteomes" id="UP000272942">
    <property type="component" value="Unassembled WGS sequence"/>
</dbReference>
<sequence length="376" mass="39670">MQLIVVRSKSQAAASYNQTQACLKGELTTGDPVYAVPVPTVVPLPLSTTETKTFEPNHVACGRAHSVIGFRSSASSTEPPVVFGLGNNVFGQCGRQIVENEVFGPESSVISRLVLPEEVKEIKQICCGQDHSLLLSTDGVVFSTGLGSDGQTGLGHLGLTDRFTPVTGALRDLFVEQIASRGDTVLALTRCGRLFAWGNNEYGQIWPIGDNLQVSVPVELPLDNCVIPAEAGGQYSSVRIGRPLSIACAGSMCSLVDEDGHIFVWGFGCIGLGPKVNFASLPTLIPPGLFHIAPPGSTHRLVSVTSGLHHFVARNTDGMLWAWGAPRGGLHCLGLGSGLAANVDRQTYPMPLSIPARVTDVACGVDHTVVLARSLV</sequence>
<feature type="repeat" description="RCC1" evidence="1">
    <location>
        <begin position="80"/>
        <end position="138"/>
    </location>
</feature>
<dbReference type="GO" id="GO:0005743">
    <property type="term" value="C:mitochondrial inner membrane"/>
    <property type="evidence" value="ECO:0007669"/>
    <property type="project" value="TreeGrafter"/>
</dbReference>
<dbReference type="Pfam" id="PF00415">
    <property type="entry name" value="RCC1"/>
    <property type="match status" value="1"/>
</dbReference>
<dbReference type="PROSITE" id="PS50012">
    <property type="entry name" value="RCC1_3"/>
    <property type="match status" value="5"/>
</dbReference>